<proteinExistence type="predicted"/>
<dbReference type="InterPro" id="IPR040151">
    <property type="entry name" value="Gfd2/YDR514C-like"/>
</dbReference>
<sequence length="459" mass="52347">MPDFKTIHGFYRYTDIWFEWHQVLPNREDGFAVKAILAHDAIVHEDHPLRIAGKPGIELTIGTLENGEARLLFSSAQVEYIRYWLHTMGLTKELIPLPYSDCLLTSSRLQNHSPVVYKTGTELRNALKMIDKNNRKLKGTDSNLNSRRLMFERVRSLWNERRGVWCAVDFEAWDMDHSVITEFGWSTLRWINGEPFEDMGHLIVGKHRGYTNHYVPENRRYYHFGQSEDVTMNQLKERIHTMIQSMATPGPLFLVFHDNSQDLKYLRSPAIAAPLDGLSFFLPESCTEAETSDTPKIYVVDTSELFAALEGDSGGQKRSLERVCRLLQIKSTQHLHNAGNDARCTHLVLKELAGGDPLDMQRVARWPQHTSTHTGLRVQFSKEDEDSDALPSDDDDDELITAGPYDPKTGRLREGWAERIARLKQRLDGTNDEEANDTDKADGAASRPTEKSVPNQASQ</sequence>
<dbReference type="Pfam" id="PF21762">
    <property type="entry name" value="DEDDh_C"/>
    <property type="match status" value="1"/>
</dbReference>
<evidence type="ECO:0000313" key="4">
    <source>
        <dbReference type="Proteomes" id="UP000759537"/>
    </source>
</evidence>
<evidence type="ECO:0000256" key="1">
    <source>
        <dbReference type="SAM" id="MobiDB-lite"/>
    </source>
</evidence>
<dbReference type="Proteomes" id="UP000759537">
    <property type="component" value="Unassembled WGS sequence"/>
</dbReference>
<keyword evidence="4" id="KW-1185">Reference proteome</keyword>
<evidence type="ECO:0000259" key="2">
    <source>
        <dbReference type="Pfam" id="PF21762"/>
    </source>
</evidence>
<dbReference type="PANTHER" id="PTHR28083:SF1">
    <property type="entry name" value="GOOD FOR FULL DBP5 ACTIVITY PROTEIN 2"/>
    <property type="match status" value="1"/>
</dbReference>
<dbReference type="InterPro" id="IPR036397">
    <property type="entry name" value="RNaseH_sf"/>
</dbReference>
<dbReference type="PANTHER" id="PTHR28083">
    <property type="entry name" value="GOOD FOR FULL DBP5 ACTIVITY PROTEIN 2"/>
    <property type="match status" value="1"/>
</dbReference>
<dbReference type="Gene3D" id="3.30.420.10">
    <property type="entry name" value="Ribonuclease H-like superfamily/Ribonuclease H"/>
    <property type="match status" value="1"/>
</dbReference>
<feature type="region of interest" description="Disordered" evidence="1">
    <location>
        <begin position="366"/>
        <end position="459"/>
    </location>
</feature>
<name>A0A9P5N295_9AGAM</name>
<dbReference type="GO" id="GO:0003676">
    <property type="term" value="F:nucleic acid binding"/>
    <property type="evidence" value="ECO:0007669"/>
    <property type="project" value="InterPro"/>
</dbReference>
<reference evidence="3" key="1">
    <citation type="submission" date="2019-10" db="EMBL/GenBank/DDBJ databases">
        <authorList>
            <consortium name="DOE Joint Genome Institute"/>
            <person name="Kuo A."/>
            <person name="Miyauchi S."/>
            <person name="Kiss E."/>
            <person name="Drula E."/>
            <person name="Kohler A."/>
            <person name="Sanchez-Garcia M."/>
            <person name="Andreopoulos B."/>
            <person name="Barry K.W."/>
            <person name="Bonito G."/>
            <person name="Buee M."/>
            <person name="Carver A."/>
            <person name="Chen C."/>
            <person name="Cichocki N."/>
            <person name="Clum A."/>
            <person name="Culley D."/>
            <person name="Crous P.W."/>
            <person name="Fauchery L."/>
            <person name="Girlanda M."/>
            <person name="Hayes R."/>
            <person name="Keri Z."/>
            <person name="LaButti K."/>
            <person name="Lipzen A."/>
            <person name="Lombard V."/>
            <person name="Magnuson J."/>
            <person name="Maillard F."/>
            <person name="Morin E."/>
            <person name="Murat C."/>
            <person name="Nolan M."/>
            <person name="Ohm R."/>
            <person name="Pangilinan J."/>
            <person name="Pereira M."/>
            <person name="Perotto S."/>
            <person name="Peter M."/>
            <person name="Riley R."/>
            <person name="Sitrit Y."/>
            <person name="Stielow B."/>
            <person name="Szollosi G."/>
            <person name="Zifcakova L."/>
            <person name="Stursova M."/>
            <person name="Spatafora J.W."/>
            <person name="Tedersoo L."/>
            <person name="Vaario L.-M."/>
            <person name="Yamada A."/>
            <person name="Yan M."/>
            <person name="Wang P."/>
            <person name="Xu J."/>
            <person name="Bruns T."/>
            <person name="Baldrian P."/>
            <person name="Vilgalys R."/>
            <person name="Henrissat B."/>
            <person name="Grigoriev I.V."/>
            <person name="Hibbett D."/>
            <person name="Nagy L.G."/>
            <person name="Martin F.M."/>
        </authorList>
    </citation>
    <scope>NUCLEOTIDE SEQUENCE</scope>
    <source>
        <strain evidence="3">Prilba</strain>
    </source>
</reference>
<organism evidence="3 4">
    <name type="scientific">Russula ochroleuca</name>
    <dbReference type="NCBI Taxonomy" id="152965"/>
    <lineage>
        <taxon>Eukaryota</taxon>
        <taxon>Fungi</taxon>
        <taxon>Dikarya</taxon>
        <taxon>Basidiomycota</taxon>
        <taxon>Agaricomycotina</taxon>
        <taxon>Agaricomycetes</taxon>
        <taxon>Russulales</taxon>
        <taxon>Russulaceae</taxon>
        <taxon>Russula</taxon>
    </lineage>
</organism>
<reference evidence="3" key="2">
    <citation type="journal article" date="2020" name="Nat. Commun.">
        <title>Large-scale genome sequencing of mycorrhizal fungi provides insights into the early evolution of symbiotic traits.</title>
        <authorList>
            <person name="Miyauchi S."/>
            <person name="Kiss E."/>
            <person name="Kuo A."/>
            <person name="Drula E."/>
            <person name="Kohler A."/>
            <person name="Sanchez-Garcia M."/>
            <person name="Morin E."/>
            <person name="Andreopoulos B."/>
            <person name="Barry K.W."/>
            <person name="Bonito G."/>
            <person name="Buee M."/>
            <person name="Carver A."/>
            <person name="Chen C."/>
            <person name="Cichocki N."/>
            <person name="Clum A."/>
            <person name="Culley D."/>
            <person name="Crous P.W."/>
            <person name="Fauchery L."/>
            <person name="Girlanda M."/>
            <person name="Hayes R.D."/>
            <person name="Keri Z."/>
            <person name="LaButti K."/>
            <person name="Lipzen A."/>
            <person name="Lombard V."/>
            <person name="Magnuson J."/>
            <person name="Maillard F."/>
            <person name="Murat C."/>
            <person name="Nolan M."/>
            <person name="Ohm R.A."/>
            <person name="Pangilinan J."/>
            <person name="Pereira M.F."/>
            <person name="Perotto S."/>
            <person name="Peter M."/>
            <person name="Pfister S."/>
            <person name="Riley R."/>
            <person name="Sitrit Y."/>
            <person name="Stielow J.B."/>
            <person name="Szollosi G."/>
            <person name="Zifcakova L."/>
            <person name="Stursova M."/>
            <person name="Spatafora J.W."/>
            <person name="Tedersoo L."/>
            <person name="Vaario L.M."/>
            <person name="Yamada A."/>
            <person name="Yan M."/>
            <person name="Wang P."/>
            <person name="Xu J."/>
            <person name="Bruns T."/>
            <person name="Baldrian P."/>
            <person name="Vilgalys R."/>
            <person name="Dunand C."/>
            <person name="Henrissat B."/>
            <person name="Grigoriev I.V."/>
            <person name="Hibbett D."/>
            <person name="Nagy L.G."/>
            <person name="Martin F.M."/>
        </authorList>
    </citation>
    <scope>NUCLEOTIDE SEQUENCE</scope>
    <source>
        <strain evidence="3">Prilba</strain>
    </source>
</reference>
<dbReference type="SUPFAM" id="SSF53098">
    <property type="entry name" value="Ribonuclease H-like"/>
    <property type="match status" value="1"/>
</dbReference>
<dbReference type="InterPro" id="IPR048519">
    <property type="entry name" value="Gfd2/YDR514C-like_C"/>
</dbReference>
<dbReference type="InterPro" id="IPR012337">
    <property type="entry name" value="RNaseH-like_sf"/>
</dbReference>
<dbReference type="OrthoDB" id="5953249at2759"/>
<dbReference type="AlphaFoldDB" id="A0A9P5N295"/>
<feature type="domain" description="Gfd2/YDR514C-like C-terminal" evidence="2">
    <location>
        <begin position="164"/>
        <end position="349"/>
    </location>
</feature>
<feature type="compositionally biased region" description="Basic and acidic residues" evidence="1">
    <location>
        <begin position="408"/>
        <end position="429"/>
    </location>
</feature>
<feature type="compositionally biased region" description="Acidic residues" evidence="1">
    <location>
        <begin position="383"/>
        <end position="399"/>
    </location>
</feature>
<dbReference type="EMBL" id="WHVB01000003">
    <property type="protein sequence ID" value="KAF8484760.1"/>
    <property type="molecule type" value="Genomic_DNA"/>
</dbReference>
<evidence type="ECO:0000313" key="3">
    <source>
        <dbReference type="EMBL" id="KAF8484760.1"/>
    </source>
</evidence>
<dbReference type="GO" id="GO:0005634">
    <property type="term" value="C:nucleus"/>
    <property type="evidence" value="ECO:0007669"/>
    <property type="project" value="TreeGrafter"/>
</dbReference>
<gene>
    <name evidence="3" type="ORF">DFH94DRAFT_715929</name>
</gene>
<protein>
    <recommendedName>
        <fullName evidence="2">Gfd2/YDR514C-like C-terminal domain-containing protein</fullName>
    </recommendedName>
</protein>
<accession>A0A9P5N295</accession>
<comment type="caution">
    <text evidence="3">The sequence shown here is derived from an EMBL/GenBank/DDBJ whole genome shotgun (WGS) entry which is preliminary data.</text>
</comment>